<accession>A0A382M7G3</accession>
<dbReference type="InterPro" id="IPR049216">
    <property type="entry name" value="DUF6810"/>
</dbReference>
<reference evidence="3" key="1">
    <citation type="submission" date="2018-05" db="EMBL/GenBank/DDBJ databases">
        <authorList>
            <person name="Lanie J.A."/>
            <person name="Ng W.-L."/>
            <person name="Kazmierczak K.M."/>
            <person name="Andrzejewski T.M."/>
            <person name="Davidsen T.M."/>
            <person name="Wayne K.J."/>
            <person name="Tettelin H."/>
            <person name="Glass J.I."/>
            <person name="Rusch D."/>
            <person name="Podicherti R."/>
            <person name="Tsui H.-C.T."/>
            <person name="Winkler M.E."/>
        </authorList>
    </citation>
    <scope>NUCLEOTIDE SEQUENCE</scope>
</reference>
<feature type="transmembrane region" description="Helical" evidence="1">
    <location>
        <begin position="20"/>
        <end position="39"/>
    </location>
</feature>
<feature type="domain" description="DUF6810" evidence="2">
    <location>
        <begin position="61"/>
        <end position="185"/>
    </location>
</feature>
<gene>
    <name evidence="3" type="ORF">METZ01_LOCUS297650</name>
</gene>
<keyword evidence="1" id="KW-1133">Transmembrane helix</keyword>
<evidence type="ECO:0000256" key="1">
    <source>
        <dbReference type="SAM" id="Phobius"/>
    </source>
</evidence>
<keyword evidence="1" id="KW-0472">Membrane</keyword>
<sequence>MTHSQHGKQKIVKMPTISPTILGMVVVAIAIFGSACLAGDSDSEGTFSKINADQTFRDLSSFEKAPFKLAKEYDVSALPMANAAYMGYFTPPDSEPIQYELRIYPDHVSAVEKGIEYAEEVTGAEALLRSSDVRWDEGTKDRRGGGAFRGRLTPLYGDYAVIGNVIMLCEGRDSTQSLNRCEALLLAVGIGK</sequence>
<dbReference type="EMBL" id="UINC01091774">
    <property type="protein sequence ID" value="SVC44796.1"/>
    <property type="molecule type" value="Genomic_DNA"/>
</dbReference>
<name>A0A382M7G3_9ZZZZ</name>
<dbReference type="Pfam" id="PF20650">
    <property type="entry name" value="DUF6810"/>
    <property type="match status" value="1"/>
</dbReference>
<evidence type="ECO:0000259" key="2">
    <source>
        <dbReference type="Pfam" id="PF20650"/>
    </source>
</evidence>
<dbReference type="AlphaFoldDB" id="A0A382M7G3"/>
<keyword evidence="1" id="KW-0812">Transmembrane</keyword>
<organism evidence="3">
    <name type="scientific">marine metagenome</name>
    <dbReference type="NCBI Taxonomy" id="408172"/>
    <lineage>
        <taxon>unclassified sequences</taxon>
        <taxon>metagenomes</taxon>
        <taxon>ecological metagenomes</taxon>
    </lineage>
</organism>
<protein>
    <recommendedName>
        <fullName evidence="2">DUF6810 domain-containing protein</fullName>
    </recommendedName>
</protein>
<evidence type="ECO:0000313" key="3">
    <source>
        <dbReference type="EMBL" id="SVC44796.1"/>
    </source>
</evidence>
<proteinExistence type="predicted"/>